<dbReference type="EMBL" id="VSSQ01102171">
    <property type="protein sequence ID" value="MPN43649.1"/>
    <property type="molecule type" value="Genomic_DNA"/>
</dbReference>
<proteinExistence type="predicted"/>
<organism evidence="1">
    <name type="scientific">bioreactor metagenome</name>
    <dbReference type="NCBI Taxonomy" id="1076179"/>
    <lineage>
        <taxon>unclassified sequences</taxon>
        <taxon>metagenomes</taxon>
        <taxon>ecological metagenomes</taxon>
    </lineage>
</organism>
<reference evidence="1" key="1">
    <citation type="submission" date="2019-08" db="EMBL/GenBank/DDBJ databases">
        <authorList>
            <person name="Kucharzyk K."/>
            <person name="Murdoch R.W."/>
            <person name="Higgins S."/>
            <person name="Loffler F."/>
        </authorList>
    </citation>
    <scope>NUCLEOTIDE SEQUENCE</scope>
</reference>
<dbReference type="AlphaFoldDB" id="A0A645HZN2"/>
<accession>A0A645HZN2</accession>
<comment type="caution">
    <text evidence="1">The sequence shown here is derived from an EMBL/GenBank/DDBJ whole genome shotgun (WGS) entry which is preliminary data.</text>
</comment>
<gene>
    <name evidence="1" type="ORF">SDC9_191209</name>
</gene>
<evidence type="ECO:0000313" key="1">
    <source>
        <dbReference type="EMBL" id="MPN43649.1"/>
    </source>
</evidence>
<sequence>MLQEFLGNFSGGFLFEGLQFKRLVVLKGSQRFAIFNIAIAGTGKCGRDA</sequence>
<name>A0A645HZN2_9ZZZZ</name>
<protein>
    <submittedName>
        <fullName evidence="1">Uncharacterized protein</fullName>
    </submittedName>
</protein>